<protein>
    <submittedName>
        <fullName evidence="1">Phage tail protein I</fullName>
    </submittedName>
</protein>
<evidence type="ECO:0000313" key="1">
    <source>
        <dbReference type="EMBL" id="MBJ6362088.1"/>
    </source>
</evidence>
<dbReference type="AlphaFoldDB" id="A0A934J5R9"/>
<name>A0A934J5R9_9BACL</name>
<organism evidence="1 2">
    <name type="scientific">Paenibacillus roseus</name>
    <dbReference type="NCBI Taxonomy" id="2798579"/>
    <lineage>
        <taxon>Bacteria</taxon>
        <taxon>Bacillati</taxon>
        <taxon>Bacillota</taxon>
        <taxon>Bacilli</taxon>
        <taxon>Bacillales</taxon>
        <taxon>Paenibacillaceae</taxon>
        <taxon>Paenibacillus</taxon>
    </lineage>
</organism>
<proteinExistence type="predicted"/>
<evidence type="ECO:0000313" key="2">
    <source>
        <dbReference type="Proteomes" id="UP000640274"/>
    </source>
</evidence>
<dbReference type="Proteomes" id="UP000640274">
    <property type="component" value="Unassembled WGS sequence"/>
</dbReference>
<dbReference type="EMBL" id="JAELUP010000065">
    <property type="protein sequence ID" value="MBJ6362088.1"/>
    <property type="molecule type" value="Genomic_DNA"/>
</dbReference>
<accession>A0A934J5R9</accession>
<sequence>MIEIRQINLLDLIPANLQHDEQVRAAAEAINQELLRVTQLASQTAILHHVDSLDERWVDELAYQFHVDFYDPDLPLSQRRQLVQNSLAWHKRKGTPSAVKELIATVFGSGDVQEWYEYGGEPYHFKVVTSDPSATGERAKEFVAAIQSVKNTRSWLDSIEITTEGIMQMYFGNVLQMGEFMTVEQVV</sequence>
<dbReference type="Pfam" id="PF09684">
    <property type="entry name" value="Tail_P2_I"/>
    <property type="match status" value="1"/>
</dbReference>
<reference evidence="1" key="1">
    <citation type="submission" date="2020-12" db="EMBL/GenBank/DDBJ databases">
        <authorList>
            <person name="Huq M.A."/>
        </authorList>
    </citation>
    <scope>NUCLEOTIDE SEQUENCE</scope>
    <source>
        <strain evidence="1">MAHUQ-46</strain>
    </source>
</reference>
<dbReference type="NCBIfam" id="TIGR01634">
    <property type="entry name" value="tail_P2_I"/>
    <property type="match status" value="1"/>
</dbReference>
<gene>
    <name evidence="1" type="ORF">JFN88_12505</name>
</gene>
<keyword evidence="2" id="KW-1185">Reference proteome</keyword>
<dbReference type="RefSeq" id="WP_199019632.1">
    <property type="nucleotide sequence ID" value="NZ_JAELUP010000065.1"/>
</dbReference>
<comment type="caution">
    <text evidence="1">The sequence shown here is derived from an EMBL/GenBank/DDBJ whole genome shotgun (WGS) entry which is preliminary data.</text>
</comment>
<dbReference type="InterPro" id="IPR006521">
    <property type="entry name" value="Tail_protein_I"/>
</dbReference>